<evidence type="ECO:0000313" key="2">
    <source>
        <dbReference type="Proteomes" id="UP000821845"/>
    </source>
</evidence>
<evidence type="ECO:0000313" key="1">
    <source>
        <dbReference type="EMBL" id="KAH6923373.1"/>
    </source>
</evidence>
<dbReference type="EMBL" id="CM023488">
    <property type="protein sequence ID" value="KAH6923373.1"/>
    <property type="molecule type" value="Genomic_DNA"/>
</dbReference>
<reference evidence="1" key="1">
    <citation type="submission" date="2020-05" db="EMBL/GenBank/DDBJ databases">
        <title>Large-scale comparative analyses of tick genomes elucidate their genetic diversity and vector capacities.</title>
        <authorList>
            <person name="Jia N."/>
            <person name="Wang J."/>
            <person name="Shi W."/>
            <person name="Du L."/>
            <person name="Sun Y."/>
            <person name="Zhan W."/>
            <person name="Jiang J."/>
            <person name="Wang Q."/>
            <person name="Zhang B."/>
            <person name="Ji P."/>
            <person name="Sakyi L.B."/>
            <person name="Cui X."/>
            <person name="Yuan T."/>
            <person name="Jiang B."/>
            <person name="Yang W."/>
            <person name="Lam T.T.-Y."/>
            <person name="Chang Q."/>
            <person name="Ding S."/>
            <person name="Wang X."/>
            <person name="Zhu J."/>
            <person name="Ruan X."/>
            <person name="Zhao L."/>
            <person name="Wei J."/>
            <person name="Que T."/>
            <person name="Du C."/>
            <person name="Cheng J."/>
            <person name="Dai P."/>
            <person name="Han X."/>
            <person name="Huang E."/>
            <person name="Gao Y."/>
            <person name="Liu J."/>
            <person name="Shao H."/>
            <person name="Ye R."/>
            <person name="Li L."/>
            <person name="Wei W."/>
            <person name="Wang X."/>
            <person name="Wang C."/>
            <person name="Yang T."/>
            <person name="Huo Q."/>
            <person name="Li W."/>
            <person name="Guo W."/>
            <person name="Chen H."/>
            <person name="Zhou L."/>
            <person name="Ni X."/>
            <person name="Tian J."/>
            <person name="Zhou Y."/>
            <person name="Sheng Y."/>
            <person name="Liu T."/>
            <person name="Pan Y."/>
            <person name="Xia L."/>
            <person name="Li J."/>
            <person name="Zhao F."/>
            <person name="Cao W."/>
        </authorList>
    </citation>
    <scope>NUCLEOTIDE SEQUENCE</scope>
    <source>
        <strain evidence="1">Hyas-2018</strain>
    </source>
</reference>
<accession>A0ACB7RPR9</accession>
<protein>
    <submittedName>
        <fullName evidence="1">Uncharacterized protein</fullName>
    </submittedName>
</protein>
<keyword evidence="2" id="KW-1185">Reference proteome</keyword>
<comment type="caution">
    <text evidence="1">The sequence shown here is derived from an EMBL/GenBank/DDBJ whole genome shotgun (WGS) entry which is preliminary data.</text>
</comment>
<name>A0ACB7RPR9_HYAAI</name>
<dbReference type="Proteomes" id="UP000821845">
    <property type="component" value="Chromosome 8"/>
</dbReference>
<gene>
    <name evidence="1" type="ORF">HPB50_000500</name>
</gene>
<organism evidence="1 2">
    <name type="scientific">Hyalomma asiaticum</name>
    <name type="common">Tick</name>
    <dbReference type="NCBI Taxonomy" id="266040"/>
    <lineage>
        <taxon>Eukaryota</taxon>
        <taxon>Metazoa</taxon>
        <taxon>Ecdysozoa</taxon>
        <taxon>Arthropoda</taxon>
        <taxon>Chelicerata</taxon>
        <taxon>Arachnida</taxon>
        <taxon>Acari</taxon>
        <taxon>Parasitiformes</taxon>
        <taxon>Ixodida</taxon>
        <taxon>Ixodoidea</taxon>
        <taxon>Ixodidae</taxon>
        <taxon>Hyalomminae</taxon>
        <taxon>Hyalomma</taxon>
    </lineage>
</organism>
<sequence>MVRKRPQLSKLANLDKATSRKMKGLFGAAPPAALLPEQYYAGGYYQPWAVPAYVASAAAPRAPFVYPAAPPWFPGCVPTSPLSAATSQPPGAPLGDPSGTTWPDLAHPGETNSRA</sequence>
<proteinExistence type="predicted"/>